<keyword evidence="4" id="KW-1185">Reference proteome</keyword>
<feature type="disulfide bond" evidence="1">
    <location>
        <begin position="75"/>
        <end position="81"/>
    </location>
</feature>
<dbReference type="Gene3D" id="2.60.110.10">
    <property type="entry name" value="Thaumatin"/>
    <property type="match status" value="1"/>
</dbReference>
<dbReference type="Proteomes" id="UP000015241">
    <property type="component" value="Unassembled WGS sequence"/>
</dbReference>
<evidence type="ECO:0000256" key="1">
    <source>
        <dbReference type="PIRSR" id="PIRSR002703-1"/>
    </source>
</evidence>
<evidence type="ECO:0000313" key="4">
    <source>
        <dbReference type="Proteomes" id="UP000015241"/>
    </source>
</evidence>
<dbReference type="InterPro" id="IPR037176">
    <property type="entry name" value="Osmotin/thaumatin-like_sf"/>
</dbReference>
<feature type="disulfide bond" evidence="1">
    <location>
        <begin position="86"/>
        <end position="92"/>
    </location>
</feature>
<evidence type="ECO:0000256" key="2">
    <source>
        <dbReference type="SAM" id="SignalP"/>
    </source>
</evidence>
<dbReference type="SUPFAM" id="SSF49870">
    <property type="entry name" value="Osmotin, thaumatin-like protein"/>
    <property type="match status" value="1"/>
</dbReference>
<accession>S8FD27</accession>
<organism evidence="3 4">
    <name type="scientific">Fomitopsis schrenkii</name>
    <name type="common">Brown rot fungus</name>
    <dbReference type="NCBI Taxonomy" id="2126942"/>
    <lineage>
        <taxon>Eukaryota</taxon>
        <taxon>Fungi</taxon>
        <taxon>Dikarya</taxon>
        <taxon>Basidiomycota</taxon>
        <taxon>Agaricomycotina</taxon>
        <taxon>Agaricomycetes</taxon>
        <taxon>Polyporales</taxon>
        <taxon>Fomitopsis</taxon>
    </lineage>
</organism>
<gene>
    <name evidence="3" type="ORF">FOMPIDRAFT_110395</name>
</gene>
<dbReference type="OrthoDB" id="430315at2759"/>
<keyword evidence="2" id="KW-0732">Signal</keyword>
<dbReference type="PRINTS" id="PR00347">
    <property type="entry name" value="THAUMATIN"/>
</dbReference>
<reference evidence="3 4" key="1">
    <citation type="journal article" date="2012" name="Science">
        <title>The Paleozoic origin of enzymatic lignin decomposition reconstructed from 31 fungal genomes.</title>
        <authorList>
            <person name="Floudas D."/>
            <person name="Binder M."/>
            <person name="Riley R."/>
            <person name="Barry K."/>
            <person name="Blanchette R.A."/>
            <person name="Henrissat B."/>
            <person name="Martinez A.T."/>
            <person name="Otillar R."/>
            <person name="Spatafora J.W."/>
            <person name="Yadav J.S."/>
            <person name="Aerts A."/>
            <person name="Benoit I."/>
            <person name="Boyd A."/>
            <person name="Carlson A."/>
            <person name="Copeland A."/>
            <person name="Coutinho P.M."/>
            <person name="de Vries R.P."/>
            <person name="Ferreira P."/>
            <person name="Findley K."/>
            <person name="Foster B."/>
            <person name="Gaskell J."/>
            <person name="Glotzer D."/>
            <person name="Gorecki P."/>
            <person name="Heitman J."/>
            <person name="Hesse C."/>
            <person name="Hori C."/>
            <person name="Igarashi K."/>
            <person name="Jurgens J.A."/>
            <person name="Kallen N."/>
            <person name="Kersten P."/>
            <person name="Kohler A."/>
            <person name="Kuees U."/>
            <person name="Kumar T.K.A."/>
            <person name="Kuo A."/>
            <person name="LaButti K."/>
            <person name="Larrondo L.F."/>
            <person name="Lindquist E."/>
            <person name="Ling A."/>
            <person name="Lombard V."/>
            <person name="Lucas S."/>
            <person name="Lundell T."/>
            <person name="Martin R."/>
            <person name="McLaughlin D.J."/>
            <person name="Morgenstern I."/>
            <person name="Morin E."/>
            <person name="Murat C."/>
            <person name="Nagy L.G."/>
            <person name="Nolan M."/>
            <person name="Ohm R.A."/>
            <person name="Patyshakuliyeva A."/>
            <person name="Rokas A."/>
            <person name="Ruiz-Duenas F.J."/>
            <person name="Sabat G."/>
            <person name="Salamov A."/>
            <person name="Samejima M."/>
            <person name="Schmutz J."/>
            <person name="Slot J.C."/>
            <person name="St John F."/>
            <person name="Stenlid J."/>
            <person name="Sun H."/>
            <person name="Sun S."/>
            <person name="Syed K."/>
            <person name="Tsang A."/>
            <person name="Wiebenga A."/>
            <person name="Young D."/>
            <person name="Pisabarro A."/>
            <person name="Eastwood D.C."/>
            <person name="Martin F."/>
            <person name="Cullen D."/>
            <person name="Grigoriev I.V."/>
            <person name="Hibbett D.S."/>
        </authorList>
    </citation>
    <scope>NUCLEOTIDE SEQUENCE</scope>
    <source>
        <strain evidence="4">FP-58527</strain>
    </source>
</reference>
<name>S8FD27_FOMSC</name>
<sequence length="169" mass="17531">MISRIAVVLGVLTAICSAADVNVVNNCKEQIDPGFFPPVNYGEGTTGGFVLQSDQNATVELPFGWYGRIWPRTGCNDEGQCDTGSCQGGIDCTDPSPAGPTLAQFNIGPGNKDYFNPSTVDGFNVPVIIIPGPGCSTRPVGCIGPGEGNGCEVTSECPTGVNYTVVFCT</sequence>
<feature type="chain" id="PRO_5004550931" evidence="2">
    <location>
        <begin position="19"/>
        <end position="169"/>
    </location>
</feature>
<feature type="signal peptide" evidence="2">
    <location>
        <begin position="1"/>
        <end position="18"/>
    </location>
</feature>
<dbReference type="Pfam" id="PF00314">
    <property type="entry name" value="Thaumatin"/>
    <property type="match status" value="1"/>
</dbReference>
<dbReference type="AlphaFoldDB" id="S8FD27"/>
<keyword evidence="1" id="KW-1015">Disulfide bond</keyword>
<dbReference type="eggNOG" id="ENOG502RCJ1">
    <property type="taxonomic scope" value="Eukaryota"/>
</dbReference>
<evidence type="ECO:0000313" key="3">
    <source>
        <dbReference type="EMBL" id="EPS99460.1"/>
    </source>
</evidence>
<dbReference type="PANTHER" id="PTHR31048">
    <property type="entry name" value="OS03G0233200 PROTEIN"/>
    <property type="match status" value="1"/>
</dbReference>
<dbReference type="HOGENOM" id="CLU_1570687_0_0_1"/>
<dbReference type="InParanoid" id="S8FD27"/>
<dbReference type="SMART" id="SM00205">
    <property type="entry name" value="THN"/>
    <property type="match status" value="1"/>
</dbReference>
<dbReference type="InterPro" id="IPR001938">
    <property type="entry name" value="Thaumatin"/>
</dbReference>
<dbReference type="EMBL" id="KE504156">
    <property type="protein sequence ID" value="EPS99460.1"/>
    <property type="molecule type" value="Genomic_DNA"/>
</dbReference>
<proteinExistence type="predicted"/>
<dbReference type="PIRSF" id="PIRSF002703">
    <property type="entry name" value="Thaumatin"/>
    <property type="match status" value="1"/>
</dbReference>
<dbReference type="PROSITE" id="PS51367">
    <property type="entry name" value="THAUMATIN_2"/>
    <property type="match status" value="1"/>
</dbReference>
<protein>
    <submittedName>
        <fullName evidence="3">Osmotin thaumatin-like protein</fullName>
    </submittedName>
</protein>